<dbReference type="AlphaFoldDB" id="A0A4R1BFU6"/>
<reference evidence="2 3" key="1">
    <citation type="submission" date="2019-03" db="EMBL/GenBank/DDBJ databases">
        <title>Whole genome sequence of a novel Rubrobacter taiwanensis strain, isolated from Yellowstone National Park.</title>
        <authorList>
            <person name="Freed S."/>
            <person name="Ramaley R.F."/>
            <person name="Kyndt J.A."/>
        </authorList>
    </citation>
    <scope>NUCLEOTIDE SEQUENCE [LARGE SCALE GENOMIC DNA]</scope>
    <source>
        <strain evidence="2 3">Yellowstone</strain>
    </source>
</reference>
<dbReference type="EMBL" id="SKBU01000019">
    <property type="protein sequence ID" value="TCJ16050.1"/>
    <property type="molecule type" value="Genomic_DNA"/>
</dbReference>
<comment type="caution">
    <text evidence="2">The sequence shown here is derived from an EMBL/GenBank/DDBJ whole genome shotgun (WGS) entry which is preliminary data.</text>
</comment>
<feature type="transmembrane region" description="Helical" evidence="1">
    <location>
        <begin position="74"/>
        <end position="90"/>
    </location>
</feature>
<proteinExistence type="predicted"/>
<keyword evidence="1" id="KW-1133">Transmembrane helix</keyword>
<dbReference type="RefSeq" id="WP_132691952.1">
    <property type="nucleotide sequence ID" value="NZ_SKBU01000019.1"/>
</dbReference>
<sequence length="196" mass="21027">MRRPPDEELRDFLIRLGGAEPLDESSLDGSPRAREALRVQNSERDTLRNATALGAGGFPLLVLLAYALGPDGPLIYALGAVFGTALAYFIPPRPFKSFAGGSPARIRPTPQRLLTPDELYVSIFLQRDRKNAWIWGTFCVLAALLAALLSGDGLLGSGLLQTAARIAAFAGGAACTLGFAHAASLWRARLIMHERT</sequence>
<accession>A0A4R1BFU6</accession>
<keyword evidence="3" id="KW-1185">Reference proteome</keyword>
<keyword evidence="1" id="KW-0472">Membrane</keyword>
<feature type="transmembrane region" description="Helical" evidence="1">
    <location>
        <begin position="50"/>
        <end position="68"/>
    </location>
</feature>
<evidence type="ECO:0000313" key="2">
    <source>
        <dbReference type="EMBL" id="TCJ16050.1"/>
    </source>
</evidence>
<evidence type="ECO:0000313" key="3">
    <source>
        <dbReference type="Proteomes" id="UP000295244"/>
    </source>
</evidence>
<name>A0A4R1BFU6_9ACTN</name>
<keyword evidence="1" id="KW-0812">Transmembrane</keyword>
<protein>
    <submittedName>
        <fullName evidence="2">Uncharacterized protein</fullName>
    </submittedName>
</protein>
<organism evidence="2 3">
    <name type="scientific">Rubrobacter taiwanensis</name>
    <dbReference type="NCBI Taxonomy" id="185139"/>
    <lineage>
        <taxon>Bacteria</taxon>
        <taxon>Bacillati</taxon>
        <taxon>Actinomycetota</taxon>
        <taxon>Rubrobacteria</taxon>
        <taxon>Rubrobacterales</taxon>
        <taxon>Rubrobacteraceae</taxon>
        <taxon>Rubrobacter</taxon>
    </lineage>
</organism>
<evidence type="ECO:0000256" key="1">
    <source>
        <dbReference type="SAM" id="Phobius"/>
    </source>
</evidence>
<feature type="transmembrane region" description="Helical" evidence="1">
    <location>
        <begin position="163"/>
        <end position="186"/>
    </location>
</feature>
<gene>
    <name evidence="2" type="ORF">E0L93_11240</name>
</gene>
<dbReference type="Proteomes" id="UP000295244">
    <property type="component" value="Unassembled WGS sequence"/>
</dbReference>
<feature type="transmembrane region" description="Helical" evidence="1">
    <location>
        <begin position="132"/>
        <end position="151"/>
    </location>
</feature>